<dbReference type="Gene3D" id="2.20.25.10">
    <property type="match status" value="1"/>
</dbReference>
<evidence type="ECO:0008006" key="3">
    <source>
        <dbReference type="Google" id="ProtNLM"/>
    </source>
</evidence>
<dbReference type="Proteomes" id="UP000037237">
    <property type="component" value="Unassembled WGS sequence"/>
</dbReference>
<gene>
    <name evidence="1" type="ORF">AC477_03170</name>
</gene>
<dbReference type="Pfam" id="PF03966">
    <property type="entry name" value="Trm112p"/>
    <property type="match status" value="1"/>
</dbReference>
<organism evidence="1 2">
    <name type="scientific">miscellaneous Crenarchaeota group-1 archaeon SG8-32-1</name>
    <dbReference type="NCBI Taxonomy" id="1685124"/>
    <lineage>
        <taxon>Archaea</taxon>
        <taxon>Candidatus Bathyarchaeota</taxon>
        <taxon>MCG-1</taxon>
    </lineage>
</organism>
<reference evidence="1 2" key="1">
    <citation type="submission" date="2015-06" db="EMBL/GenBank/DDBJ databases">
        <title>New insights into the roles of widespread benthic archaea in carbon and nitrogen cycling.</title>
        <authorList>
            <person name="Lazar C.S."/>
            <person name="Baker B.J."/>
            <person name="Seitz K.W."/>
            <person name="Hyde A.S."/>
            <person name="Dick G.J."/>
            <person name="Hinrichs K.-U."/>
            <person name="Teske A.P."/>
        </authorList>
    </citation>
    <scope>NUCLEOTIDE SEQUENCE [LARGE SCALE GENOMIC DNA]</scope>
    <source>
        <strain evidence="1">SG8-32-1</strain>
    </source>
</reference>
<sequence>MKKKLMDILACPIDKHYPLELHVFEETEEIAEGLIICPKCSRWYPIRDEIPEMLPDELRNEKDELPFMKKWKQKFPKQILTEGKPFNIGKST</sequence>
<dbReference type="PATRIC" id="fig|1685124.3.peg.600"/>
<proteinExistence type="predicted"/>
<dbReference type="SUPFAM" id="SSF158997">
    <property type="entry name" value="Trm112p-like"/>
    <property type="match status" value="1"/>
</dbReference>
<evidence type="ECO:0000313" key="2">
    <source>
        <dbReference type="Proteomes" id="UP000037237"/>
    </source>
</evidence>
<accession>A0A0M0BUK9</accession>
<dbReference type="AlphaFoldDB" id="A0A0M0BUK9"/>
<dbReference type="InterPro" id="IPR005651">
    <property type="entry name" value="Trm112-like"/>
</dbReference>
<name>A0A0M0BUK9_9ARCH</name>
<evidence type="ECO:0000313" key="1">
    <source>
        <dbReference type="EMBL" id="KON32307.1"/>
    </source>
</evidence>
<comment type="caution">
    <text evidence="1">The sequence shown here is derived from an EMBL/GenBank/DDBJ whole genome shotgun (WGS) entry which is preliminary data.</text>
</comment>
<protein>
    <recommendedName>
        <fullName evidence="3">Trm112 family protein</fullName>
    </recommendedName>
</protein>
<dbReference type="EMBL" id="LFWU01000071">
    <property type="protein sequence ID" value="KON32307.1"/>
    <property type="molecule type" value="Genomic_DNA"/>
</dbReference>